<dbReference type="EMBL" id="AWSV01000039">
    <property type="protein sequence ID" value="ERI88351.1"/>
    <property type="molecule type" value="Genomic_DNA"/>
</dbReference>
<dbReference type="GO" id="GO:0003700">
    <property type="term" value="F:DNA-binding transcription factor activity"/>
    <property type="evidence" value="ECO:0007669"/>
    <property type="project" value="InterPro"/>
</dbReference>
<dbReference type="PROSITE" id="PS50995">
    <property type="entry name" value="HTH_MARR_2"/>
    <property type="match status" value="1"/>
</dbReference>
<dbReference type="InterPro" id="IPR036388">
    <property type="entry name" value="WH-like_DNA-bd_sf"/>
</dbReference>
<reference evidence="5 6" key="1">
    <citation type="submission" date="2013-08" db="EMBL/GenBank/DDBJ databases">
        <authorList>
            <person name="Weinstock G."/>
            <person name="Sodergren E."/>
            <person name="Wylie T."/>
            <person name="Fulton L."/>
            <person name="Fulton R."/>
            <person name="Fronick C."/>
            <person name="O'Laughlin M."/>
            <person name="Godfrey J."/>
            <person name="Miner T."/>
            <person name="Herter B."/>
            <person name="Appelbaum E."/>
            <person name="Cordes M."/>
            <person name="Lek S."/>
            <person name="Wollam A."/>
            <person name="Pepin K.H."/>
            <person name="Palsikar V.B."/>
            <person name="Mitreva M."/>
            <person name="Wilson R.K."/>
        </authorList>
    </citation>
    <scope>NUCLEOTIDE SEQUENCE [LARGE SCALE GENOMIC DNA]</scope>
    <source>
        <strain evidence="5 6">F0041</strain>
    </source>
</reference>
<name>U2E7A2_9BACE</name>
<dbReference type="GO" id="GO:0006950">
    <property type="term" value="P:response to stress"/>
    <property type="evidence" value="ECO:0007669"/>
    <property type="project" value="TreeGrafter"/>
</dbReference>
<dbReference type="GeneID" id="99753398"/>
<keyword evidence="1" id="KW-0805">Transcription regulation</keyword>
<evidence type="ECO:0000313" key="5">
    <source>
        <dbReference type="EMBL" id="ERI88351.1"/>
    </source>
</evidence>
<dbReference type="InterPro" id="IPR039422">
    <property type="entry name" value="MarR/SlyA-like"/>
</dbReference>
<comment type="caution">
    <text evidence="5">The sequence shown here is derived from an EMBL/GenBank/DDBJ whole genome shotgun (WGS) entry which is preliminary data.</text>
</comment>
<keyword evidence="3" id="KW-0804">Transcription</keyword>
<dbReference type="OrthoDB" id="996843at2"/>
<accession>U2E7A2</accession>
<evidence type="ECO:0000256" key="1">
    <source>
        <dbReference type="ARBA" id="ARBA00023015"/>
    </source>
</evidence>
<dbReference type="Pfam" id="PF12802">
    <property type="entry name" value="MarR_2"/>
    <property type="match status" value="1"/>
</dbReference>
<dbReference type="SMART" id="SM00347">
    <property type="entry name" value="HTH_MARR"/>
    <property type="match status" value="1"/>
</dbReference>
<dbReference type="AlphaFoldDB" id="U2E7A2"/>
<sequence>MVEQFNFDIRLIFAILNGKVSAAINRKMHRNFRQNGLEISPEQWTVLIFLWKKDGITQQELCNATFKDKPSMTRLIDNMEKQHLVVRISDKKDRRTNLIHLTRNGKELEEKAHVIVNQTLREALQGITIEELSVGQEVLKKIFYNTKD</sequence>
<dbReference type="PATRIC" id="fig|1321819.3.peg.517"/>
<dbReference type="SUPFAM" id="SSF46785">
    <property type="entry name" value="Winged helix' DNA-binding domain"/>
    <property type="match status" value="1"/>
</dbReference>
<dbReference type="Proteomes" id="UP000016496">
    <property type="component" value="Unassembled WGS sequence"/>
</dbReference>
<dbReference type="InterPro" id="IPR000835">
    <property type="entry name" value="HTH_MarR-typ"/>
</dbReference>
<dbReference type="PANTHER" id="PTHR33164">
    <property type="entry name" value="TRANSCRIPTIONAL REGULATOR, MARR FAMILY"/>
    <property type="match status" value="1"/>
</dbReference>
<proteinExistence type="predicted"/>
<evidence type="ECO:0000256" key="2">
    <source>
        <dbReference type="ARBA" id="ARBA00023125"/>
    </source>
</evidence>
<dbReference type="GO" id="GO:0003677">
    <property type="term" value="F:DNA binding"/>
    <property type="evidence" value="ECO:0007669"/>
    <property type="project" value="UniProtKB-KW"/>
</dbReference>
<evidence type="ECO:0000313" key="6">
    <source>
        <dbReference type="Proteomes" id="UP000016496"/>
    </source>
</evidence>
<dbReference type="InterPro" id="IPR036390">
    <property type="entry name" value="WH_DNA-bd_sf"/>
</dbReference>
<feature type="domain" description="HTH marR-type" evidence="4">
    <location>
        <begin position="1"/>
        <end position="144"/>
    </location>
</feature>
<dbReference type="PRINTS" id="PR00598">
    <property type="entry name" value="HTHMARR"/>
</dbReference>
<keyword evidence="2" id="KW-0238">DNA-binding</keyword>
<evidence type="ECO:0000259" key="4">
    <source>
        <dbReference type="PROSITE" id="PS50995"/>
    </source>
</evidence>
<dbReference type="Gene3D" id="1.10.10.10">
    <property type="entry name" value="Winged helix-like DNA-binding domain superfamily/Winged helix DNA-binding domain"/>
    <property type="match status" value="1"/>
</dbReference>
<organism evidence="5 6">
    <name type="scientific">Bacteroides pyogenes F0041</name>
    <dbReference type="NCBI Taxonomy" id="1321819"/>
    <lineage>
        <taxon>Bacteria</taxon>
        <taxon>Pseudomonadati</taxon>
        <taxon>Bacteroidota</taxon>
        <taxon>Bacteroidia</taxon>
        <taxon>Bacteroidales</taxon>
        <taxon>Bacteroidaceae</taxon>
        <taxon>Bacteroides</taxon>
    </lineage>
</organism>
<evidence type="ECO:0000256" key="3">
    <source>
        <dbReference type="ARBA" id="ARBA00023163"/>
    </source>
</evidence>
<dbReference type="HOGENOM" id="CLU_083287_18_6_10"/>
<gene>
    <name evidence="5" type="ORF">HMPREF1981_00552</name>
</gene>
<dbReference type="PANTHER" id="PTHR33164:SF64">
    <property type="entry name" value="TRANSCRIPTIONAL REGULATOR SLYA"/>
    <property type="match status" value="1"/>
</dbReference>
<protein>
    <submittedName>
        <fullName evidence="5">Transcriptional regulator, MarR family</fullName>
    </submittedName>
</protein>
<dbReference type="RefSeq" id="WP_021643926.1">
    <property type="nucleotide sequence ID" value="NZ_KE993057.1"/>
</dbReference>